<keyword evidence="4" id="KW-1185">Reference proteome</keyword>
<feature type="compositionally biased region" description="Basic and acidic residues" evidence="1">
    <location>
        <begin position="1"/>
        <end position="18"/>
    </location>
</feature>
<gene>
    <name evidence="3" type="ORF">GCM10022254_44320</name>
</gene>
<evidence type="ECO:0000313" key="3">
    <source>
        <dbReference type="EMBL" id="GAA4235923.1"/>
    </source>
</evidence>
<name>A0ABP8C9R4_9ACTN</name>
<evidence type="ECO:0000256" key="1">
    <source>
        <dbReference type="SAM" id="MobiDB-lite"/>
    </source>
</evidence>
<proteinExistence type="predicted"/>
<organism evidence="3 4">
    <name type="scientific">Actinomadura meridiana</name>
    <dbReference type="NCBI Taxonomy" id="559626"/>
    <lineage>
        <taxon>Bacteria</taxon>
        <taxon>Bacillati</taxon>
        <taxon>Actinomycetota</taxon>
        <taxon>Actinomycetes</taxon>
        <taxon>Streptosporangiales</taxon>
        <taxon>Thermomonosporaceae</taxon>
        <taxon>Actinomadura</taxon>
    </lineage>
</organism>
<keyword evidence="2" id="KW-1133">Transmembrane helix</keyword>
<dbReference type="Proteomes" id="UP001501710">
    <property type="component" value="Unassembled WGS sequence"/>
</dbReference>
<feature type="transmembrane region" description="Helical" evidence="2">
    <location>
        <begin position="51"/>
        <end position="74"/>
    </location>
</feature>
<feature type="region of interest" description="Disordered" evidence="1">
    <location>
        <begin position="1"/>
        <end position="22"/>
    </location>
</feature>
<keyword evidence="2" id="KW-0472">Membrane</keyword>
<dbReference type="NCBIfam" id="NF041681">
    <property type="entry name" value="HGxxPAAW"/>
    <property type="match status" value="1"/>
</dbReference>
<evidence type="ECO:0000313" key="4">
    <source>
        <dbReference type="Proteomes" id="UP001501710"/>
    </source>
</evidence>
<evidence type="ECO:0000256" key="2">
    <source>
        <dbReference type="SAM" id="Phobius"/>
    </source>
</evidence>
<dbReference type="EMBL" id="BAABAS010000015">
    <property type="protein sequence ID" value="GAA4235923.1"/>
    <property type="molecule type" value="Genomic_DNA"/>
</dbReference>
<accession>A0ABP8C9R4</accession>
<comment type="caution">
    <text evidence="3">The sequence shown here is derived from an EMBL/GenBank/DDBJ whole genome shotgun (WGS) entry which is preliminary data.</text>
</comment>
<feature type="transmembrane region" description="Helical" evidence="2">
    <location>
        <begin position="25"/>
        <end position="44"/>
    </location>
</feature>
<feature type="region of interest" description="Disordered" evidence="1">
    <location>
        <begin position="96"/>
        <end position="123"/>
    </location>
</feature>
<keyword evidence="2" id="KW-0812">Transmembrane</keyword>
<reference evidence="4" key="1">
    <citation type="journal article" date="2019" name="Int. J. Syst. Evol. Microbiol.">
        <title>The Global Catalogue of Microorganisms (GCM) 10K type strain sequencing project: providing services to taxonomists for standard genome sequencing and annotation.</title>
        <authorList>
            <consortium name="The Broad Institute Genomics Platform"/>
            <consortium name="The Broad Institute Genome Sequencing Center for Infectious Disease"/>
            <person name="Wu L."/>
            <person name="Ma J."/>
        </authorList>
    </citation>
    <scope>NUCLEOTIDE SEQUENCE [LARGE SCALE GENOMIC DNA]</scope>
    <source>
        <strain evidence="4">JCM 17440</strain>
    </source>
</reference>
<sequence length="123" mass="13081">MWRGDTVSEHSQSEESHGSHAGRPGSWVAVGIIFVGFVVGGVALCTGPLWIMFWIGAGIIVLGMIISGFVHLFADVVVDAPRVMPEIVDYSLFGSRSARRRGGPAGEALDRPIATDPQQTPHG</sequence>
<protein>
    <submittedName>
        <fullName evidence="3">Uncharacterized protein</fullName>
    </submittedName>
</protein>